<sequence length="335" mass="37494">MSNLFSGINARLRGSKTGGSKSPTNSSTPTTDAQSPSSATVQKRPSFEITAAPATAPSLPPLSSAISTSMSTAGDKSPDSDSIALPLWLNPLYTKHIVKGNFMTLSARPKSVEQGEWIAHHVVEHYRILWIFVRLVYEKEKDGNTICNSTSCPKMSAGKNHSYTWLNSRLEPIELPAREYMTLMQRWISGKIDDPKIFTTDPATTSFADNPTLAPSTPHPFQNSDGEDWVGKKSGFPKEFINVSRAIFLQMFRVYSHLYWDHFVDPFYHLELEKHLNSCFSHFMLTATSLNMLRPEDVEPMQNLIDLWAANGTFPPESKAYGLANVENGKRFMQQ</sequence>
<feature type="compositionally biased region" description="Low complexity" evidence="2">
    <location>
        <begin position="18"/>
        <end position="31"/>
    </location>
</feature>
<proteinExistence type="predicted"/>
<dbReference type="InterPro" id="IPR005301">
    <property type="entry name" value="MOB_kinase_act_fam"/>
</dbReference>
<feature type="compositionally biased region" description="Low complexity" evidence="2">
    <location>
        <begin position="49"/>
        <end position="69"/>
    </location>
</feature>
<feature type="region of interest" description="Disordered" evidence="2">
    <location>
        <begin position="1"/>
        <end position="77"/>
    </location>
</feature>
<dbReference type="Pfam" id="PF03637">
    <property type="entry name" value="Mob1_phocein"/>
    <property type="match status" value="2"/>
</dbReference>
<dbReference type="AlphaFoldDB" id="F0XLD5"/>
<organism evidence="4">
    <name type="scientific">Grosmannia clavigera (strain kw1407 / UAMH 11150)</name>
    <name type="common">Blue stain fungus</name>
    <name type="synonym">Graphiocladiella clavigera</name>
    <dbReference type="NCBI Taxonomy" id="655863"/>
    <lineage>
        <taxon>Eukaryota</taxon>
        <taxon>Fungi</taxon>
        <taxon>Dikarya</taxon>
        <taxon>Ascomycota</taxon>
        <taxon>Pezizomycotina</taxon>
        <taxon>Sordariomycetes</taxon>
        <taxon>Sordariomycetidae</taxon>
        <taxon>Ophiostomatales</taxon>
        <taxon>Ophiostomataceae</taxon>
        <taxon>Leptographium</taxon>
    </lineage>
</organism>
<feature type="binding site" evidence="1">
    <location>
        <position position="147"/>
    </location>
    <ligand>
        <name>Zn(2+)</name>
        <dbReference type="ChEBI" id="CHEBI:29105"/>
    </ligand>
</feature>
<dbReference type="eggNOG" id="KOG0440">
    <property type="taxonomic scope" value="Eukaryota"/>
</dbReference>
<feature type="binding site" evidence="1">
    <location>
        <position position="152"/>
    </location>
    <ligand>
        <name>Zn(2+)</name>
        <dbReference type="ChEBI" id="CHEBI:29105"/>
    </ligand>
</feature>
<dbReference type="Proteomes" id="UP000007796">
    <property type="component" value="Unassembled WGS sequence"/>
</dbReference>
<feature type="compositionally biased region" description="Polar residues" evidence="2">
    <location>
        <begin position="32"/>
        <end position="43"/>
    </location>
</feature>
<gene>
    <name evidence="3" type="ORF">CMQ_6154</name>
</gene>
<dbReference type="PANTHER" id="PTHR22599">
    <property type="entry name" value="MPS ONE BINDER KINASE ACTIVATOR-LIKE MOB"/>
    <property type="match status" value="1"/>
</dbReference>
<dbReference type="SUPFAM" id="SSF101152">
    <property type="entry name" value="Mob1/phocein"/>
    <property type="match status" value="1"/>
</dbReference>
<evidence type="ECO:0000313" key="4">
    <source>
        <dbReference type="Proteomes" id="UP000007796"/>
    </source>
</evidence>
<dbReference type="OrthoDB" id="10261121at2759"/>
<reference evidence="3 4" key="1">
    <citation type="journal article" date="2011" name="Proc. Natl. Acad. Sci. U.S.A.">
        <title>Genome and transcriptome analyses of the mountain pine beetle-fungal symbiont Grosmannia clavigera, a lodgepole pine pathogen.</title>
        <authorList>
            <person name="DiGuistini S."/>
            <person name="Wang Y."/>
            <person name="Liao N.Y."/>
            <person name="Taylor G."/>
            <person name="Tanguay P."/>
            <person name="Feau N."/>
            <person name="Henrissat B."/>
            <person name="Chan S.K."/>
            <person name="Hesse-Orce U."/>
            <person name="Alamouti S.M."/>
            <person name="Tsui C.K.M."/>
            <person name="Docking R.T."/>
            <person name="Levasseur A."/>
            <person name="Haridas S."/>
            <person name="Robertson G."/>
            <person name="Birol I."/>
            <person name="Holt R.A."/>
            <person name="Marra M.A."/>
            <person name="Hamelin R.C."/>
            <person name="Hirst M."/>
            <person name="Jones S.J.M."/>
            <person name="Bohlmann J."/>
            <person name="Breuil C."/>
        </authorList>
    </citation>
    <scope>NUCLEOTIDE SEQUENCE [LARGE SCALE GENOMIC DNA]</scope>
    <source>
        <strain evidence="4">kw1407 / UAMH 11150</strain>
    </source>
</reference>
<keyword evidence="3" id="KW-0418">Kinase</keyword>
<evidence type="ECO:0000313" key="3">
    <source>
        <dbReference type="EMBL" id="EFX01212.1"/>
    </source>
</evidence>
<dbReference type="GO" id="GO:0016301">
    <property type="term" value="F:kinase activity"/>
    <property type="evidence" value="ECO:0007669"/>
    <property type="project" value="UniProtKB-KW"/>
</dbReference>
<keyword evidence="3" id="KW-0808">Transferase</keyword>
<dbReference type="EMBL" id="GL629794">
    <property type="protein sequence ID" value="EFX01212.1"/>
    <property type="molecule type" value="Genomic_DNA"/>
</dbReference>
<dbReference type="InParanoid" id="F0XLD5"/>
<name>F0XLD5_GROCL</name>
<dbReference type="RefSeq" id="XP_014170694.1">
    <property type="nucleotide sequence ID" value="XM_014315219.1"/>
</dbReference>
<protein>
    <submittedName>
        <fullName evidence="3">Protein kinase activator</fullName>
    </submittedName>
</protein>
<keyword evidence="1" id="KW-0862">Zinc</keyword>
<dbReference type="HOGENOM" id="CLU_038321_0_1_1"/>
<dbReference type="GeneID" id="25979556"/>
<accession>F0XLD5</accession>
<dbReference type="SMART" id="SM01388">
    <property type="entry name" value="Mob1_phocein"/>
    <property type="match status" value="1"/>
</dbReference>
<keyword evidence="1" id="KW-0479">Metal-binding</keyword>
<evidence type="ECO:0000256" key="2">
    <source>
        <dbReference type="SAM" id="MobiDB-lite"/>
    </source>
</evidence>
<evidence type="ECO:0000256" key="1">
    <source>
        <dbReference type="PIRSR" id="PIRSR605301-1"/>
    </source>
</evidence>
<feature type="binding site" evidence="1">
    <location>
        <position position="257"/>
    </location>
    <ligand>
        <name>Zn(2+)</name>
        <dbReference type="ChEBI" id="CHEBI:29105"/>
    </ligand>
</feature>
<dbReference type="Gene3D" id="1.20.140.30">
    <property type="entry name" value="MOB kinase activator"/>
    <property type="match status" value="1"/>
</dbReference>
<dbReference type="STRING" id="655863.F0XLD5"/>
<keyword evidence="4" id="KW-1185">Reference proteome</keyword>
<feature type="binding site" evidence="1">
    <location>
        <position position="262"/>
    </location>
    <ligand>
        <name>Zn(2+)</name>
        <dbReference type="ChEBI" id="CHEBI:29105"/>
    </ligand>
</feature>
<dbReference type="InterPro" id="IPR036703">
    <property type="entry name" value="MOB_kinase_act_sf"/>
</dbReference>